<dbReference type="OrthoDB" id="3295094at2"/>
<sequence>MVVVCRGGDCGNRSKHPGFDHAAQLAAVREGVQGSATVAVSKCLDACDMSNVVVVVPGQVQRDAGMTPVWLGNVLTPDATDDVVGWIVAGGPAAEPPSLVQIVTFTPTRLSRRELDEPGTLSGPQH</sequence>
<dbReference type="RefSeq" id="WP_109775262.1">
    <property type="nucleotide sequence ID" value="NZ_QGDQ01000019.1"/>
</dbReference>
<gene>
    <name evidence="1" type="ORF">BXY45_11951</name>
</gene>
<evidence type="ECO:0000313" key="2">
    <source>
        <dbReference type="Proteomes" id="UP000245469"/>
    </source>
</evidence>
<accession>A0A316A5R0</accession>
<dbReference type="AlphaFoldDB" id="A0A316A5R0"/>
<name>A0A316A5R0_9ACTN</name>
<dbReference type="Proteomes" id="UP000245469">
    <property type="component" value="Unassembled WGS sequence"/>
</dbReference>
<dbReference type="EMBL" id="QGDQ01000019">
    <property type="protein sequence ID" value="PWJ52558.1"/>
    <property type="molecule type" value="Genomic_DNA"/>
</dbReference>
<comment type="caution">
    <text evidence="1">The sequence shown here is derived from an EMBL/GenBank/DDBJ whole genome shotgun (WGS) entry which is preliminary data.</text>
</comment>
<keyword evidence="2" id="KW-1185">Reference proteome</keyword>
<organism evidence="1 2">
    <name type="scientific">Quadrisphaera granulorum</name>
    <dbReference type="NCBI Taxonomy" id="317664"/>
    <lineage>
        <taxon>Bacteria</taxon>
        <taxon>Bacillati</taxon>
        <taxon>Actinomycetota</taxon>
        <taxon>Actinomycetes</taxon>
        <taxon>Kineosporiales</taxon>
        <taxon>Kineosporiaceae</taxon>
        <taxon>Quadrisphaera</taxon>
    </lineage>
</organism>
<reference evidence="1 2" key="1">
    <citation type="submission" date="2018-03" db="EMBL/GenBank/DDBJ databases">
        <title>Genomic Encyclopedia of Archaeal and Bacterial Type Strains, Phase II (KMG-II): from individual species to whole genera.</title>
        <authorList>
            <person name="Goeker M."/>
        </authorList>
    </citation>
    <scope>NUCLEOTIDE SEQUENCE [LARGE SCALE GENOMIC DNA]</scope>
    <source>
        <strain evidence="1 2">DSM 44889</strain>
    </source>
</reference>
<evidence type="ECO:0008006" key="3">
    <source>
        <dbReference type="Google" id="ProtNLM"/>
    </source>
</evidence>
<protein>
    <recommendedName>
        <fullName evidence="3">(2Fe-2S) ferredoxin</fullName>
    </recommendedName>
</protein>
<proteinExistence type="predicted"/>
<dbReference type="Gene3D" id="3.40.30.10">
    <property type="entry name" value="Glutaredoxin"/>
    <property type="match status" value="1"/>
</dbReference>
<evidence type="ECO:0000313" key="1">
    <source>
        <dbReference type="EMBL" id="PWJ52558.1"/>
    </source>
</evidence>